<evidence type="ECO:0000313" key="2">
    <source>
        <dbReference type="EMBL" id="CUX83878.1"/>
    </source>
</evidence>
<keyword evidence="1" id="KW-1133">Transmembrane helix</keyword>
<dbReference type="Proteomes" id="UP000050413">
    <property type="component" value="Unassembled WGS sequence"/>
</dbReference>
<protein>
    <submittedName>
        <fullName evidence="3">Putative secreted protein</fullName>
    </submittedName>
</protein>
<dbReference type="Proteomes" id="UP000182045">
    <property type="component" value="Unassembled WGS sequence"/>
</dbReference>
<accession>A0A0P7WJT8</accession>
<dbReference type="RefSeq" id="WP_072247279.1">
    <property type="nucleotide sequence ID" value="NZ_FBYC01000004.1"/>
</dbReference>
<feature type="transmembrane region" description="Helical" evidence="1">
    <location>
        <begin position="56"/>
        <end position="81"/>
    </location>
</feature>
<reference evidence="3 4" key="1">
    <citation type="submission" date="2015-09" db="EMBL/GenBank/DDBJ databases">
        <title>Identification and resolution of microdiversity through metagenomic sequencing of parallel consortia.</title>
        <authorList>
            <person name="Nelson W.C."/>
            <person name="Romine M.F."/>
            <person name="Lindemann S.R."/>
        </authorList>
    </citation>
    <scope>NUCLEOTIDE SEQUENCE [LARGE SCALE GENOMIC DNA]</scope>
    <source>
        <strain evidence="3">HL-91</strain>
    </source>
</reference>
<name>A0A0P7WJT8_9RHOB</name>
<keyword evidence="1" id="KW-0472">Membrane</keyword>
<dbReference type="InterPro" id="IPR009935">
    <property type="entry name" value="DUF1467"/>
</dbReference>
<keyword evidence="1" id="KW-0812">Transmembrane</keyword>
<comment type="caution">
    <text evidence="3">The sequence shown here is derived from an EMBL/GenBank/DDBJ whole genome shotgun (WGS) entry which is preliminary data.</text>
</comment>
<dbReference type="AlphaFoldDB" id="A0A0P7WJT8"/>
<sequence length="88" mass="9534">MSIMSAIVLYAMLWFLTLFIVLPLRTRTQGEAGDVVPGTHSSAPENAQMAKTARITTYWATGAFVVISGIILSGVVSMNVVETFIDVR</sequence>
<evidence type="ECO:0000256" key="1">
    <source>
        <dbReference type="SAM" id="Phobius"/>
    </source>
</evidence>
<keyword evidence="5" id="KW-1185">Reference proteome</keyword>
<organism evidence="3 4">
    <name type="scientific">Roseibaca calidilacus</name>
    <dbReference type="NCBI Taxonomy" id="1666912"/>
    <lineage>
        <taxon>Bacteria</taxon>
        <taxon>Pseudomonadati</taxon>
        <taxon>Pseudomonadota</taxon>
        <taxon>Alphaproteobacteria</taxon>
        <taxon>Rhodobacterales</taxon>
        <taxon>Paracoccaceae</taxon>
        <taxon>Roseinatronobacter</taxon>
    </lineage>
</organism>
<evidence type="ECO:0000313" key="5">
    <source>
        <dbReference type="Proteomes" id="UP000182045"/>
    </source>
</evidence>
<dbReference type="Pfam" id="PF07330">
    <property type="entry name" value="DUF1467"/>
    <property type="match status" value="1"/>
</dbReference>
<dbReference type="STRING" id="1666912.Ga0058931_3230"/>
<proteinExistence type="predicted"/>
<evidence type="ECO:0000313" key="3">
    <source>
        <dbReference type="EMBL" id="KPP90958.1"/>
    </source>
</evidence>
<dbReference type="OrthoDB" id="9804637at2"/>
<reference evidence="2 5" key="2">
    <citation type="submission" date="2016-01" db="EMBL/GenBank/DDBJ databases">
        <authorList>
            <person name="Varghese N."/>
        </authorList>
    </citation>
    <scope>NUCLEOTIDE SEQUENCE [LARGE SCALE GENOMIC DNA]</scope>
    <source>
        <strain evidence="2 5">HL-91</strain>
    </source>
</reference>
<dbReference type="EMBL" id="LJSG01000016">
    <property type="protein sequence ID" value="KPP90958.1"/>
    <property type="molecule type" value="Genomic_DNA"/>
</dbReference>
<dbReference type="EMBL" id="FBYC01000004">
    <property type="protein sequence ID" value="CUX83878.1"/>
    <property type="molecule type" value="Genomic_DNA"/>
</dbReference>
<evidence type="ECO:0000313" key="4">
    <source>
        <dbReference type="Proteomes" id="UP000050413"/>
    </source>
</evidence>
<gene>
    <name evidence="2" type="ORF">Ga0058931_3230</name>
    <name evidence="3" type="ORF">HLUCCA05_05950</name>
</gene>